<evidence type="ECO:0000313" key="14">
    <source>
        <dbReference type="Proteomes" id="UP001209076"/>
    </source>
</evidence>
<dbReference type="EC" id="6.1.1.9" evidence="9"/>
<feature type="domain" description="Valyl-tRNA synthetase tRNA-binding arm" evidence="12">
    <location>
        <begin position="793"/>
        <end position="851"/>
    </location>
</feature>
<evidence type="ECO:0000256" key="1">
    <source>
        <dbReference type="ARBA" id="ARBA00022490"/>
    </source>
</evidence>
<dbReference type="InterPro" id="IPR002300">
    <property type="entry name" value="aa-tRNA-synth_Ia"/>
</dbReference>
<dbReference type="InterPro" id="IPR014729">
    <property type="entry name" value="Rossmann-like_a/b/a_fold"/>
</dbReference>
<dbReference type="SUPFAM" id="SSF50677">
    <property type="entry name" value="ValRS/IleRS/LeuRS editing domain"/>
    <property type="match status" value="1"/>
</dbReference>
<dbReference type="PANTHER" id="PTHR11946:SF93">
    <property type="entry name" value="VALINE--TRNA LIGASE, CHLOROPLASTIC_MITOCHONDRIAL 2"/>
    <property type="match status" value="1"/>
</dbReference>
<evidence type="ECO:0000256" key="7">
    <source>
        <dbReference type="ARBA" id="ARBA00023146"/>
    </source>
</evidence>
<evidence type="ECO:0000256" key="8">
    <source>
        <dbReference type="ARBA" id="ARBA00047552"/>
    </source>
</evidence>
<feature type="domain" description="Aminoacyl-tRNA synthetase class Ia" evidence="10">
    <location>
        <begin position="18"/>
        <end position="420"/>
    </location>
</feature>
<evidence type="ECO:0000256" key="4">
    <source>
        <dbReference type="ARBA" id="ARBA00022840"/>
    </source>
</evidence>
<keyword evidence="1 9" id="KW-0963">Cytoplasm</keyword>
<keyword evidence="3 9" id="KW-0547">Nucleotide-binding</keyword>
<dbReference type="Pfam" id="PF10458">
    <property type="entry name" value="Val_tRNA-synt_C"/>
    <property type="match status" value="1"/>
</dbReference>
<evidence type="ECO:0000313" key="13">
    <source>
        <dbReference type="EMBL" id="MCU0105056.1"/>
    </source>
</evidence>
<evidence type="ECO:0000259" key="12">
    <source>
        <dbReference type="Pfam" id="PF10458"/>
    </source>
</evidence>
<dbReference type="PRINTS" id="PR00986">
    <property type="entry name" value="TRNASYNTHVAL"/>
</dbReference>
<dbReference type="InterPro" id="IPR009008">
    <property type="entry name" value="Val/Leu/Ile-tRNA-synth_edit"/>
</dbReference>
<dbReference type="Proteomes" id="UP001209076">
    <property type="component" value="Unassembled WGS sequence"/>
</dbReference>
<feature type="short sequence motif" description="'KMSKS' region" evidence="9">
    <location>
        <begin position="512"/>
        <end position="516"/>
    </location>
</feature>
<sequence>MATTLDTKYDHKAVETDLYQYWLDKGYFKATGEKQRPFCIVIPPPNVTGKLHLGHAWDGTLQDIIIRRKRMQGYDALFLPGMDHAGIATQAKVDERLKKMGVSRYDIGREKFLEQAWAWKDEYAGHIKRQWAVLGLSLDYSRERFTLDEKLSEAVQTVFIELYNKGLIYRGNRIINWDVEAKTALSNIEVEFVETKSKLFYFRYPLVDGSGYMVIATTRPETMFADQALMVHPEDARYKSFIGKKVYIPNTKVEIPIIADDYVDMSFGTGVVKVTPAHDPNDFEVGKRHGLAMPLCMTEDGHMNAMAFKYEGLERFECRKQLVKDLETHNLVEKIEDYVNNVGHSERTGVVVEPRLSLQWFVKMGPLVKQAIEKSDTEFVPKRFEKVYLNWLENIEDWCISRQLWWGHRIPVWYKGDEVVVSVTQPGSDYRQDEDVLDTWFSSALWPFSTLGWPENTDDLKRYYPTNVLVTGYDIIFFWVARMIFQGVEFTGQSPFKDVLMHGLVRDEQGRKMSKSLGNGVDPMDVSETYGTDALRYFLSTNAAPGQDLRYETEKVSSSWNFINKLWNIVRFIDMNIDEKRDDFEMESLSIYDKWILTRLNEVIHEVDQNYDKYEFGEVSRTLYNFIWDEFASWYVEIAKVTLKDERKENTQRVLLYVIKQILKLLHPFMPFVTERLYQNLTGEDSIMIASWPEDQNYTFESTIKEVNVLFEMVTKVRQLRQEMQIIPSKPLTIEVISNLAFLNNEKAMFSHFLRTQELIISKKETITAETILLAGTGYELYVLKSDIISESEEKAKLEKELSTLTKELERVKQMLQNPNFIQRAKPEKVAEEQAKMANYQAQYDALMKKLG</sequence>
<organism evidence="13 14">
    <name type="scientific">Paracholeplasma vituli</name>
    <dbReference type="NCBI Taxonomy" id="69473"/>
    <lineage>
        <taxon>Bacteria</taxon>
        <taxon>Bacillati</taxon>
        <taxon>Mycoplasmatota</taxon>
        <taxon>Mollicutes</taxon>
        <taxon>Acholeplasmatales</taxon>
        <taxon>Acholeplasmataceae</taxon>
        <taxon>Paracholeplasma</taxon>
    </lineage>
</organism>
<dbReference type="NCBIfam" id="TIGR00422">
    <property type="entry name" value="valS"/>
    <property type="match status" value="1"/>
</dbReference>
<evidence type="ECO:0000256" key="5">
    <source>
        <dbReference type="ARBA" id="ARBA00022917"/>
    </source>
</evidence>
<dbReference type="InterPro" id="IPR002303">
    <property type="entry name" value="Valyl-tRNA_ligase"/>
</dbReference>
<protein>
    <recommendedName>
        <fullName evidence="9">Valine--tRNA ligase</fullName>
        <ecNumber evidence="9">6.1.1.9</ecNumber>
    </recommendedName>
    <alternativeName>
        <fullName evidence="9">Valyl-tRNA synthetase</fullName>
        <shortName evidence="9">ValRS</shortName>
    </alternativeName>
</protein>
<evidence type="ECO:0000256" key="2">
    <source>
        <dbReference type="ARBA" id="ARBA00022598"/>
    </source>
</evidence>
<reference evidence="14" key="1">
    <citation type="submission" date="2023-07" db="EMBL/GenBank/DDBJ databases">
        <title>Novel Mycoplasma species identified in domestic and wild animals.</title>
        <authorList>
            <person name="Volokhov D.V."/>
            <person name="Furtak V.A."/>
            <person name="Zagorodnyaya T.A."/>
        </authorList>
    </citation>
    <scope>NUCLEOTIDE SEQUENCE [LARGE SCALE GENOMIC DNA]</scope>
    <source>
        <strain evidence="14">92-19</strain>
    </source>
</reference>
<dbReference type="InterPro" id="IPR009080">
    <property type="entry name" value="tRNAsynth_Ia_anticodon-bd"/>
</dbReference>
<dbReference type="CDD" id="cd07962">
    <property type="entry name" value="Anticodon_Ia_Val"/>
    <property type="match status" value="1"/>
</dbReference>
<dbReference type="InterPro" id="IPR013155">
    <property type="entry name" value="M/V/L/I-tRNA-synth_anticd-bd"/>
</dbReference>
<keyword evidence="14" id="KW-1185">Reference proteome</keyword>
<dbReference type="Gene3D" id="1.10.730.10">
    <property type="entry name" value="Isoleucyl-tRNA Synthetase, Domain 1"/>
    <property type="match status" value="1"/>
</dbReference>
<evidence type="ECO:0000256" key="3">
    <source>
        <dbReference type="ARBA" id="ARBA00022741"/>
    </source>
</evidence>
<dbReference type="GO" id="GO:0004832">
    <property type="term" value="F:valine-tRNA ligase activity"/>
    <property type="evidence" value="ECO:0007669"/>
    <property type="project" value="UniProtKB-EC"/>
</dbReference>
<keyword evidence="2 9" id="KW-0436">Ligase</keyword>
<accession>A0ABT2PVS1</accession>
<proteinExistence type="inferred from homology"/>
<dbReference type="Gene3D" id="3.40.50.620">
    <property type="entry name" value="HUPs"/>
    <property type="match status" value="2"/>
</dbReference>
<dbReference type="Pfam" id="PF08264">
    <property type="entry name" value="Anticodon_1"/>
    <property type="match status" value="1"/>
</dbReference>
<dbReference type="InterPro" id="IPR019499">
    <property type="entry name" value="Val-tRNA_synth_tRNA-bd"/>
</dbReference>
<comment type="subcellular location">
    <subcellularLocation>
        <location evidence="9">Cytoplasm</location>
    </subcellularLocation>
</comment>
<feature type="binding site" evidence="9">
    <location>
        <position position="515"/>
    </location>
    <ligand>
        <name>ATP</name>
        <dbReference type="ChEBI" id="CHEBI:30616"/>
    </ligand>
</feature>
<dbReference type="InterPro" id="IPR037118">
    <property type="entry name" value="Val-tRNA_synth_C_sf"/>
</dbReference>
<feature type="coiled-coil region" evidence="9">
    <location>
        <begin position="788"/>
        <end position="850"/>
    </location>
</feature>
<dbReference type="HAMAP" id="MF_02004">
    <property type="entry name" value="Val_tRNA_synth_type1"/>
    <property type="match status" value="1"/>
</dbReference>
<keyword evidence="5 9" id="KW-0648">Protein biosynthesis</keyword>
<name>A0ABT2PVS1_9MOLU</name>
<dbReference type="PANTHER" id="PTHR11946">
    <property type="entry name" value="VALYL-TRNA SYNTHETASES"/>
    <property type="match status" value="1"/>
</dbReference>
<comment type="caution">
    <text evidence="13">The sequence shown here is derived from an EMBL/GenBank/DDBJ whole genome shotgun (WGS) entry which is preliminary data.</text>
</comment>
<dbReference type="RefSeq" id="WP_262096319.1">
    <property type="nucleotide sequence ID" value="NZ_JAOEGN010000008.1"/>
</dbReference>
<dbReference type="Gene3D" id="1.10.287.380">
    <property type="entry name" value="Valyl-tRNA synthetase, C-terminal domain"/>
    <property type="match status" value="1"/>
</dbReference>
<evidence type="ECO:0000256" key="6">
    <source>
        <dbReference type="ARBA" id="ARBA00023054"/>
    </source>
</evidence>
<keyword evidence="7 9" id="KW-0030">Aminoacyl-tRNA synthetase</keyword>
<comment type="catalytic activity">
    <reaction evidence="8 9">
        <text>tRNA(Val) + L-valine + ATP = L-valyl-tRNA(Val) + AMP + diphosphate</text>
        <dbReference type="Rhea" id="RHEA:10704"/>
        <dbReference type="Rhea" id="RHEA-COMP:9672"/>
        <dbReference type="Rhea" id="RHEA-COMP:9708"/>
        <dbReference type="ChEBI" id="CHEBI:30616"/>
        <dbReference type="ChEBI" id="CHEBI:33019"/>
        <dbReference type="ChEBI" id="CHEBI:57762"/>
        <dbReference type="ChEBI" id="CHEBI:78442"/>
        <dbReference type="ChEBI" id="CHEBI:78537"/>
        <dbReference type="ChEBI" id="CHEBI:456215"/>
        <dbReference type="EC" id="6.1.1.9"/>
    </reaction>
</comment>
<dbReference type="Pfam" id="PF00133">
    <property type="entry name" value="tRNA-synt_1"/>
    <property type="match status" value="2"/>
</dbReference>
<gene>
    <name evidence="9" type="primary">valS</name>
    <name evidence="13" type="ORF">N7603_05240</name>
</gene>
<dbReference type="SUPFAM" id="SSF52374">
    <property type="entry name" value="Nucleotidylyl transferase"/>
    <property type="match status" value="1"/>
</dbReference>
<feature type="domain" description="Aminoacyl-tRNA synthetase class Ia" evidence="10">
    <location>
        <begin position="425"/>
        <end position="550"/>
    </location>
</feature>
<comment type="domain">
    <text evidence="9">The C-terminal coiled-coil domain is crucial for aminoacylation activity.</text>
</comment>
<dbReference type="CDD" id="cd00817">
    <property type="entry name" value="ValRS_core"/>
    <property type="match status" value="1"/>
</dbReference>
<evidence type="ECO:0000259" key="11">
    <source>
        <dbReference type="Pfam" id="PF08264"/>
    </source>
</evidence>
<dbReference type="SUPFAM" id="SSF46589">
    <property type="entry name" value="tRNA-binding arm"/>
    <property type="match status" value="1"/>
</dbReference>
<dbReference type="NCBIfam" id="NF004349">
    <property type="entry name" value="PRK05729.1"/>
    <property type="match status" value="1"/>
</dbReference>
<comment type="function">
    <text evidence="9">Catalyzes the attachment of valine to tRNA(Val). As ValRS can inadvertently accommodate and process structurally similar amino acids such as threonine, to avoid such errors, it has a 'posttransfer' editing activity that hydrolyzes mischarged Thr-tRNA(Val) in a tRNA-dependent manner.</text>
</comment>
<keyword evidence="6 9" id="KW-0175">Coiled coil</keyword>
<keyword evidence="4 9" id="KW-0067">ATP-binding</keyword>
<evidence type="ECO:0000259" key="10">
    <source>
        <dbReference type="Pfam" id="PF00133"/>
    </source>
</evidence>
<feature type="domain" description="Methionyl/Valyl/Leucyl/Isoleucyl-tRNA synthetase anticodon-binding" evidence="11">
    <location>
        <begin position="593"/>
        <end position="735"/>
    </location>
</feature>
<comment type="similarity">
    <text evidence="9">Belongs to the class-I aminoacyl-tRNA synthetase family. ValS type 1 subfamily.</text>
</comment>
<feature type="short sequence motif" description="'HIGH' region" evidence="9">
    <location>
        <begin position="45"/>
        <end position="55"/>
    </location>
</feature>
<dbReference type="SUPFAM" id="SSF47323">
    <property type="entry name" value="Anticodon-binding domain of a subclass of class I aminoacyl-tRNA synthetases"/>
    <property type="match status" value="1"/>
</dbReference>
<comment type="domain">
    <text evidence="9">ValRS has two distinct active sites: one for aminoacylation and one for editing. The misactivated threonine is translocated from the active site to the editing site.</text>
</comment>
<dbReference type="InterPro" id="IPR010978">
    <property type="entry name" value="tRNA-bd_arm"/>
</dbReference>
<dbReference type="Gene3D" id="3.90.740.10">
    <property type="entry name" value="Valyl/Leucyl/Isoleucyl-tRNA synthetase, editing domain"/>
    <property type="match status" value="1"/>
</dbReference>
<comment type="subunit">
    <text evidence="9">Monomer.</text>
</comment>
<dbReference type="InterPro" id="IPR001412">
    <property type="entry name" value="aa-tRNA-synth_I_CS"/>
</dbReference>
<evidence type="ECO:0000256" key="9">
    <source>
        <dbReference type="HAMAP-Rule" id="MF_02004"/>
    </source>
</evidence>
<dbReference type="PROSITE" id="PS00178">
    <property type="entry name" value="AA_TRNA_LIGASE_I"/>
    <property type="match status" value="1"/>
</dbReference>
<dbReference type="EMBL" id="JAOEGN010000008">
    <property type="protein sequence ID" value="MCU0105056.1"/>
    <property type="molecule type" value="Genomic_DNA"/>
</dbReference>
<dbReference type="InterPro" id="IPR033705">
    <property type="entry name" value="Anticodon_Ia_Val"/>
</dbReference>